<gene>
    <name evidence="1" type="ORF">LIER_28764</name>
</gene>
<accession>A0AAV3RHX0</accession>
<organism evidence="1 2">
    <name type="scientific">Lithospermum erythrorhizon</name>
    <name type="common">Purple gromwell</name>
    <name type="synonym">Lithospermum officinale var. erythrorhizon</name>
    <dbReference type="NCBI Taxonomy" id="34254"/>
    <lineage>
        <taxon>Eukaryota</taxon>
        <taxon>Viridiplantae</taxon>
        <taxon>Streptophyta</taxon>
        <taxon>Embryophyta</taxon>
        <taxon>Tracheophyta</taxon>
        <taxon>Spermatophyta</taxon>
        <taxon>Magnoliopsida</taxon>
        <taxon>eudicotyledons</taxon>
        <taxon>Gunneridae</taxon>
        <taxon>Pentapetalae</taxon>
        <taxon>asterids</taxon>
        <taxon>lamiids</taxon>
        <taxon>Boraginales</taxon>
        <taxon>Boraginaceae</taxon>
        <taxon>Boraginoideae</taxon>
        <taxon>Lithospermeae</taxon>
        <taxon>Lithospermum</taxon>
    </lineage>
</organism>
<reference evidence="1 2" key="1">
    <citation type="submission" date="2024-01" db="EMBL/GenBank/DDBJ databases">
        <title>The complete chloroplast genome sequence of Lithospermum erythrorhizon: insights into the phylogenetic relationship among Boraginaceae species and the maternal lineages of purple gromwells.</title>
        <authorList>
            <person name="Okada T."/>
            <person name="Watanabe K."/>
        </authorList>
    </citation>
    <scope>NUCLEOTIDE SEQUENCE [LARGE SCALE GENOMIC DNA]</scope>
</reference>
<keyword evidence="2" id="KW-1185">Reference proteome</keyword>
<dbReference type="Proteomes" id="UP001454036">
    <property type="component" value="Unassembled WGS sequence"/>
</dbReference>
<dbReference type="EMBL" id="BAABME010009689">
    <property type="protein sequence ID" value="GAA0175628.1"/>
    <property type="molecule type" value="Genomic_DNA"/>
</dbReference>
<sequence length="147" mass="17026">MVPRHFSDVYTVLSIEDSTTTSKEYNTLVNDFLEAFPFEGFYDHNILIKEGHVDGLEKILNVKLAESAYALALQWGKPERSCKDVNLQKSSFEESLKASQCERGRVVEENPKLDQMYQDLLRILENLIKSKKKETERKKIKSRQVQA</sequence>
<dbReference type="AlphaFoldDB" id="A0AAV3RHX0"/>
<protein>
    <submittedName>
        <fullName evidence="1">Uncharacterized protein</fullName>
    </submittedName>
</protein>
<proteinExistence type="predicted"/>
<comment type="caution">
    <text evidence="1">The sequence shown here is derived from an EMBL/GenBank/DDBJ whole genome shotgun (WGS) entry which is preliminary data.</text>
</comment>
<evidence type="ECO:0000313" key="1">
    <source>
        <dbReference type="EMBL" id="GAA0175628.1"/>
    </source>
</evidence>
<name>A0AAV3RHX0_LITER</name>
<evidence type="ECO:0000313" key="2">
    <source>
        <dbReference type="Proteomes" id="UP001454036"/>
    </source>
</evidence>